<reference evidence="6 7" key="1">
    <citation type="submission" date="2017-10" db="EMBL/GenBank/DDBJ databases">
        <title>The new phylogeny of genus Mycobacterium.</title>
        <authorList>
            <person name="Tortoli E."/>
            <person name="Trovato A."/>
            <person name="Cirillo D.M."/>
        </authorList>
    </citation>
    <scope>NUCLEOTIDE SEQUENCE [LARGE SCALE GENOMIC DNA]</scope>
    <source>
        <strain evidence="6 7">CCUG37673</strain>
    </source>
</reference>
<gene>
    <name evidence="6" type="ORF">CQY20_02575</name>
    <name evidence="5" type="ORF">MAGR_26040</name>
</gene>
<evidence type="ECO:0000256" key="4">
    <source>
        <dbReference type="SAM" id="Phobius"/>
    </source>
</evidence>
<reference evidence="5 8" key="2">
    <citation type="journal article" date="2019" name="Emerg. Microbes Infect.">
        <title>Comprehensive subspecies identification of 175 nontuberculous mycobacteria species based on 7547 genomic profiles.</title>
        <authorList>
            <person name="Matsumoto Y."/>
            <person name="Kinjo T."/>
            <person name="Motooka D."/>
            <person name="Nabeya D."/>
            <person name="Jung N."/>
            <person name="Uechi K."/>
            <person name="Horii T."/>
            <person name="Iida T."/>
            <person name="Fujita J."/>
            <person name="Nakamura S."/>
        </authorList>
    </citation>
    <scope>NUCLEOTIDE SEQUENCE [LARGE SCALE GENOMIC DNA]</scope>
    <source>
        <strain evidence="5 8">JCM 6377</strain>
    </source>
</reference>
<evidence type="ECO:0000313" key="7">
    <source>
        <dbReference type="Proteomes" id="UP000220914"/>
    </source>
</evidence>
<dbReference type="EMBL" id="BLKS01000001">
    <property type="protein sequence ID" value="GFG51163.1"/>
    <property type="molecule type" value="Genomic_DNA"/>
</dbReference>
<dbReference type="Proteomes" id="UP000465302">
    <property type="component" value="Unassembled WGS sequence"/>
</dbReference>
<evidence type="ECO:0000256" key="3">
    <source>
        <dbReference type="SAM" id="MobiDB-lite"/>
    </source>
</evidence>
<reference evidence="5" key="3">
    <citation type="submission" date="2020-02" db="EMBL/GenBank/DDBJ databases">
        <authorList>
            <person name="Matsumoto Y."/>
            <person name="Motooka D."/>
            <person name="Nakamura S."/>
        </authorList>
    </citation>
    <scope>NUCLEOTIDE SEQUENCE</scope>
    <source>
        <strain evidence="5">JCM 6377</strain>
    </source>
</reference>
<dbReference type="RefSeq" id="WP_097938094.1">
    <property type="nucleotide sequence ID" value="NZ_BLKS01000001.1"/>
</dbReference>
<accession>A0A2A7NFU6</accession>
<comment type="subcellular location">
    <subcellularLocation>
        <location evidence="1">Membrane</location>
    </subcellularLocation>
</comment>
<keyword evidence="7" id="KW-1185">Reference proteome</keyword>
<name>A0A2A7NFU6_MYCAG</name>
<dbReference type="OrthoDB" id="5196392at2"/>
<dbReference type="PANTHER" id="PTHR37042">
    <property type="entry name" value="OUTER MEMBRANE PROTEIN RV1973"/>
    <property type="match status" value="1"/>
</dbReference>
<dbReference type="GO" id="GO:0016020">
    <property type="term" value="C:membrane"/>
    <property type="evidence" value="ECO:0007669"/>
    <property type="project" value="UniProtKB-SubCell"/>
</dbReference>
<evidence type="ECO:0000256" key="1">
    <source>
        <dbReference type="ARBA" id="ARBA00004370"/>
    </source>
</evidence>
<evidence type="ECO:0000256" key="2">
    <source>
        <dbReference type="ARBA" id="ARBA00023136"/>
    </source>
</evidence>
<dbReference type="Proteomes" id="UP000220914">
    <property type="component" value="Unassembled WGS sequence"/>
</dbReference>
<dbReference type="EMBL" id="PDCP01000003">
    <property type="protein sequence ID" value="PEG42311.1"/>
    <property type="molecule type" value="Genomic_DNA"/>
</dbReference>
<keyword evidence="4" id="KW-1133">Transmembrane helix</keyword>
<organism evidence="6 7">
    <name type="scientific">Mycolicibacterium agri</name>
    <name type="common">Mycobacterium agri</name>
    <dbReference type="NCBI Taxonomy" id="36811"/>
    <lineage>
        <taxon>Bacteria</taxon>
        <taxon>Bacillati</taxon>
        <taxon>Actinomycetota</taxon>
        <taxon>Actinomycetes</taxon>
        <taxon>Mycobacteriales</taxon>
        <taxon>Mycobacteriaceae</taxon>
        <taxon>Mycolicibacterium</taxon>
    </lineage>
</organism>
<evidence type="ECO:0000313" key="5">
    <source>
        <dbReference type="EMBL" id="GFG51163.1"/>
    </source>
</evidence>
<protein>
    <recommendedName>
        <fullName evidence="9">Twin-arginine translocation pathway signal</fullName>
    </recommendedName>
</protein>
<comment type="caution">
    <text evidence="6">The sequence shown here is derived from an EMBL/GenBank/DDBJ whole genome shotgun (WGS) entry which is preliminary data.</text>
</comment>
<evidence type="ECO:0000313" key="6">
    <source>
        <dbReference type="EMBL" id="PEG42311.1"/>
    </source>
</evidence>
<proteinExistence type="predicted"/>
<dbReference type="AlphaFoldDB" id="A0A2A7NFU6"/>
<keyword evidence="4" id="KW-0812">Transmembrane</keyword>
<evidence type="ECO:0008006" key="9">
    <source>
        <dbReference type="Google" id="ProtNLM"/>
    </source>
</evidence>
<keyword evidence="2 4" id="KW-0472">Membrane</keyword>
<evidence type="ECO:0000313" key="8">
    <source>
        <dbReference type="Proteomes" id="UP000465302"/>
    </source>
</evidence>
<feature type="transmembrane region" description="Helical" evidence="4">
    <location>
        <begin position="60"/>
        <end position="84"/>
    </location>
</feature>
<feature type="region of interest" description="Disordered" evidence="3">
    <location>
        <begin position="1"/>
        <end position="39"/>
    </location>
</feature>
<feature type="compositionally biased region" description="Basic and acidic residues" evidence="3">
    <location>
        <begin position="1"/>
        <end position="14"/>
    </location>
</feature>
<sequence>MTAEQDAKDVKETGDVQEPGDASDGESTGVEAEAIEKTARPAKPKRAFLARLKRGARQHWAAVTLAVALVAAIGLTSWMFFFVYQPDRQTDDAAGDAAVKAASDGTVALLSYSPESLDKDFATAKSKLTGSFLSYYTQFTEQIVAPAAKEKEVKTQAAVVRAALSEIEPDRAVVLVFINQTTQSKDRPDASFVNSAVRVTLQKIDGGWLISSFDPV</sequence>
<dbReference type="PANTHER" id="PTHR37042:SF4">
    <property type="entry name" value="OUTER MEMBRANE PROTEIN RV1973"/>
    <property type="match status" value="1"/>
</dbReference>